<reference evidence="2 3" key="1">
    <citation type="submission" date="2020-09" db="EMBL/GenBank/DDBJ databases">
        <title>Sinomicrobium weinanense sp. nov., a halophilic bacteria isolated from saline-alkali soil.</title>
        <authorList>
            <person name="Wu P."/>
            <person name="Ren H."/>
            <person name="Mei Y."/>
            <person name="Liang Y."/>
            <person name="Chen Z."/>
        </authorList>
    </citation>
    <scope>NUCLEOTIDE SEQUENCE [LARGE SCALE GENOMIC DNA]</scope>
    <source>
        <strain evidence="2 3">FJxs</strain>
    </source>
</reference>
<keyword evidence="1" id="KW-0812">Transmembrane</keyword>
<organism evidence="2 3">
    <name type="scientific">Sinomicrobium weinanense</name>
    <dbReference type="NCBI Taxonomy" id="2842200"/>
    <lineage>
        <taxon>Bacteria</taxon>
        <taxon>Pseudomonadati</taxon>
        <taxon>Bacteroidota</taxon>
        <taxon>Flavobacteriia</taxon>
        <taxon>Flavobacteriales</taxon>
        <taxon>Flavobacteriaceae</taxon>
        <taxon>Sinomicrobium</taxon>
    </lineage>
</organism>
<name>A0A926Q4K8_9FLAO</name>
<proteinExistence type="predicted"/>
<protein>
    <submittedName>
        <fullName evidence="2">Uncharacterized protein</fullName>
    </submittedName>
</protein>
<dbReference type="Proteomes" id="UP000653730">
    <property type="component" value="Unassembled WGS sequence"/>
</dbReference>
<accession>A0A926Q4K8</accession>
<feature type="transmembrane region" description="Helical" evidence="1">
    <location>
        <begin position="12"/>
        <end position="33"/>
    </location>
</feature>
<dbReference type="EMBL" id="JACVDC010000088">
    <property type="protein sequence ID" value="MBC9798084.1"/>
    <property type="molecule type" value="Genomic_DNA"/>
</dbReference>
<dbReference type="RefSeq" id="WP_187967209.1">
    <property type="nucleotide sequence ID" value="NZ_JACVDC010000088.1"/>
</dbReference>
<keyword evidence="1" id="KW-1133">Transmembrane helix</keyword>
<comment type="caution">
    <text evidence="2">The sequence shown here is derived from an EMBL/GenBank/DDBJ whole genome shotgun (WGS) entry which is preliminary data.</text>
</comment>
<keyword evidence="1" id="KW-0472">Membrane</keyword>
<gene>
    <name evidence="2" type="ORF">IBL28_19090</name>
</gene>
<keyword evidence="3" id="KW-1185">Reference proteome</keyword>
<evidence type="ECO:0000313" key="2">
    <source>
        <dbReference type="EMBL" id="MBC9798084.1"/>
    </source>
</evidence>
<dbReference type="AlphaFoldDB" id="A0A926Q4K8"/>
<evidence type="ECO:0000313" key="3">
    <source>
        <dbReference type="Proteomes" id="UP000653730"/>
    </source>
</evidence>
<evidence type="ECO:0000256" key="1">
    <source>
        <dbReference type="SAM" id="Phobius"/>
    </source>
</evidence>
<sequence length="191" mass="21661">MEIINKILEDKVLKTTFLVLVIIIVLIFVVFLVQYNIDRSRGVHAKFLWFESNIPSKQNENTEKKEPPIKIDDSKNVNTGTNLGNIGDTYEGIEQRHVTNGDAEILLNEIKNFRESYSGKINYSHITIGYPGDKESIILAQEVEILLRNNGYDKIEPMILQTYGVTGKKFGISNAPDNSIMVEIYPADNVK</sequence>